<dbReference type="EMBL" id="BK029940">
    <property type="protein sequence ID" value="DAD55693.1"/>
    <property type="molecule type" value="Genomic_DNA"/>
</dbReference>
<reference evidence="1" key="1">
    <citation type="journal article" date="2021" name="Proc. Natl. Acad. Sci. U.S.A.">
        <title>A Catalog of Tens of Thousands of Viruses from Human Metagenomes Reveals Hidden Associations with Chronic Diseases.</title>
        <authorList>
            <person name="Tisza M.J."/>
            <person name="Buck C.B."/>
        </authorList>
    </citation>
    <scope>NUCLEOTIDE SEQUENCE</scope>
    <source>
        <strain evidence="1">CtOZu12</strain>
    </source>
</reference>
<name>A0A8D9UHK8_9VIRU</name>
<sequence>MPFYIGQKVRCQYLQQNLTITFYSVIVLDIYLY</sequence>
<organism evidence="1">
    <name type="scientific">Bacteriophage sp</name>
    <dbReference type="NCBI Taxonomy" id="38018"/>
    <lineage>
        <taxon>Viruses</taxon>
    </lineage>
</organism>
<evidence type="ECO:0000313" key="1">
    <source>
        <dbReference type="EMBL" id="DAD55693.1"/>
    </source>
</evidence>
<accession>A0A8D9UHK8</accession>
<protein>
    <submittedName>
        <fullName evidence="1">Uncharacterized protein</fullName>
    </submittedName>
</protein>
<proteinExistence type="predicted"/>